<feature type="chain" id="PRO_5043433582" evidence="2">
    <location>
        <begin position="17"/>
        <end position="93"/>
    </location>
</feature>
<keyword evidence="2" id="KW-0732">Signal</keyword>
<dbReference type="Proteomes" id="UP000005239">
    <property type="component" value="Unassembled WGS sequence"/>
</dbReference>
<feature type="signal peptide" evidence="2">
    <location>
        <begin position="1"/>
        <end position="16"/>
    </location>
</feature>
<evidence type="ECO:0000256" key="1">
    <source>
        <dbReference type="SAM" id="MobiDB-lite"/>
    </source>
</evidence>
<feature type="compositionally biased region" description="Pro residues" evidence="1">
    <location>
        <begin position="30"/>
        <end position="43"/>
    </location>
</feature>
<sequence>MSGLPLLAMILGPLPALLVGCFSSKKNPKPKAPLTPEPTPPQGVPLGGSGERDDHTLKNVPSLQKDLKKNKNSALWKETKNRSCTHTLFHAIR</sequence>
<reference evidence="4" key="1">
    <citation type="journal article" date="2008" name="Nat. Genet.">
        <title>The Pristionchus pacificus genome provides a unique perspective on nematode lifestyle and parasitism.</title>
        <authorList>
            <person name="Dieterich C."/>
            <person name="Clifton S.W."/>
            <person name="Schuster L.N."/>
            <person name="Chinwalla A."/>
            <person name="Delehaunty K."/>
            <person name="Dinkelacker I."/>
            <person name="Fulton L."/>
            <person name="Fulton R."/>
            <person name="Godfrey J."/>
            <person name="Minx P."/>
            <person name="Mitreva M."/>
            <person name="Roeseler W."/>
            <person name="Tian H."/>
            <person name="Witte H."/>
            <person name="Yang S.P."/>
            <person name="Wilson R.K."/>
            <person name="Sommer R.J."/>
        </authorList>
    </citation>
    <scope>NUCLEOTIDE SEQUENCE [LARGE SCALE GENOMIC DNA]</scope>
    <source>
        <strain evidence="4">PS312</strain>
    </source>
</reference>
<protein>
    <submittedName>
        <fullName evidence="3">Uncharacterized protein</fullName>
    </submittedName>
</protein>
<evidence type="ECO:0000313" key="4">
    <source>
        <dbReference type="Proteomes" id="UP000005239"/>
    </source>
</evidence>
<gene>
    <name evidence="3" type="primary">WBGene00275938</name>
</gene>
<feature type="region of interest" description="Disordered" evidence="1">
    <location>
        <begin position="25"/>
        <end position="74"/>
    </location>
</feature>
<name>A0A2A6BBP8_PRIPA</name>
<dbReference type="AlphaFoldDB" id="A0A2A6BBP8"/>
<organism evidence="3 4">
    <name type="scientific">Pristionchus pacificus</name>
    <name type="common">Parasitic nematode worm</name>
    <dbReference type="NCBI Taxonomy" id="54126"/>
    <lineage>
        <taxon>Eukaryota</taxon>
        <taxon>Metazoa</taxon>
        <taxon>Ecdysozoa</taxon>
        <taxon>Nematoda</taxon>
        <taxon>Chromadorea</taxon>
        <taxon>Rhabditida</taxon>
        <taxon>Rhabditina</taxon>
        <taxon>Diplogasteromorpha</taxon>
        <taxon>Diplogasteroidea</taxon>
        <taxon>Neodiplogasteridae</taxon>
        <taxon>Pristionchus</taxon>
    </lineage>
</organism>
<accession>A0A2A6BBP8</accession>
<keyword evidence="4" id="KW-1185">Reference proteome</keyword>
<dbReference type="EnsemblMetazoa" id="PPA37569.1">
    <property type="protein sequence ID" value="PPA37569.1"/>
    <property type="gene ID" value="WBGene00275938"/>
</dbReference>
<accession>A0A8R1US01</accession>
<reference evidence="3" key="2">
    <citation type="submission" date="2022-06" db="UniProtKB">
        <authorList>
            <consortium name="EnsemblMetazoa"/>
        </authorList>
    </citation>
    <scope>IDENTIFICATION</scope>
    <source>
        <strain evidence="3">PS312</strain>
    </source>
</reference>
<evidence type="ECO:0000256" key="2">
    <source>
        <dbReference type="SAM" id="SignalP"/>
    </source>
</evidence>
<proteinExistence type="predicted"/>
<evidence type="ECO:0000313" key="3">
    <source>
        <dbReference type="EnsemblMetazoa" id="PPA37569.1"/>
    </source>
</evidence>